<evidence type="ECO:0000259" key="3">
    <source>
        <dbReference type="PROSITE" id="PS51724"/>
    </source>
</evidence>
<accession>A0A8S8X8P8</accession>
<dbReference type="PROSITE" id="PS51724">
    <property type="entry name" value="SPOR"/>
    <property type="match status" value="1"/>
</dbReference>
<reference evidence="4" key="1">
    <citation type="submission" date="2021-02" db="EMBL/GenBank/DDBJ databases">
        <title>Genome sequence of Rhodospirillales sp. strain TMPK1 isolated from soil.</title>
        <authorList>
            <person name="Nakai R."/>
            <person name="Kusada H."/>
            <person name="Tamaki H."/>
        </authorList>
    </citation>
    <scope>NUCLEOTIDE SEQUENCE</scope>
    <source>
        <strain evidence="4">TMPK1</strain>
    </source>
</reference>
<feature type="transmembrane region" description="Helical" evidence="2">
    <location>
        <begin position="35"/>
        <end position="57"/>
    </location>
</feature>
<feature type="compositionally biased region" description="Low complexity" evidence="1">
    <location>
        <begin position="15"/>
        <end position="31"/>
    </location>
</feature>
<dbReference type="GO" id="GO:0042834">
    <property type="term" value="F:peptidoglycan binding"/>
    <property type="evidence" value="ECO:0007669"/>
    <property type="project" value="InterPro"/>
</dbReference>
<gene>
    <name evidence="4" type="ORF">TMPK1_06190</name>
</gene>
<feature type="domain" description="SPOR" evidence="3">
    <location>
        <begin position="202"/>
        <end position="283"/>
    </location>
</feature>
<keyword evidence="2" id="KW-0812">Transmembrane</keyword>
<dbReference type="AlphaFoldDB" id="A0A8S8X8P8"/>
<protein>
    <recommendedName>
        <fullName evidence="3">SPOR domain-containing protein</fullName>
    </recommendedName>
</protein>
<comment type="caution">
    <text evidence="4">The sequence shown here is derived from an EMBL/GenBank/DDBJ whole genome shotgun (WGS) entry which is preliminary data.</text>
</comment>
<keyword evidence="2" id="KW-1133">Transmembrane helix</keyword>
<feature type="region of interest" description="Disordered" evidence="1">
    <location>
        <begin position="1"/>
        <end position="31"/>
    </location>
</feature>
<feature type="region of interest" description="Disordered" evidence="1">
    <location>
        <begin position="102"/>
        <end position="132"/>
    </location>
</feature>
<proteinExistence type="predicted"/>
<feature type="region of interest" description="Disordered" evidence="1">
    <location>
        <begin position="63"/>
        <end position="90"/>
    </location>
</feature>
<dbReference type="Proteomes" id="UP000681075">
    <property type="component" value="Unassembled WGS sequence"/>
</dbReference>
<keyword evidence="5" id="KW-1185">Reference proteome</keyword>
<evidence type="ECO:0000256" key="2">
    <source>
        <dbReference type="SAM" id="Phobius"/>
    </source>
</evidence>
<evidence type="ECO:0000313" key="5">
    <source>
        <dbReference type="Proteomes" id="UP000681075"/>
    </source>
</evidence>
<dbReference type="EMBL" id="BOPV01000001">
    <property type="protein sequence ID" value="GIL38382.1"/>
    <property type="molecule type" value="Genomic_DNA"/>
</dbReference>
<dbReference type="SUPFAM" id="SSF110997">
    <property type="entry name" value="Sporulation related repeat"/>
    <property type="match status" value="1"/>
</dbReference>
<dbReference type="InterPro" id="IPR036680">
    <property type="entry name" value="SPOR-like_sf"/>
</dbReference>
<evidence type="ECO:0000256" key="1">
    <source>
        <dbReference type="SAM" id="MobiDB-lite"/>
    </source>
</evidence>
<keyword evidence="2" id="KW-0472">Membrane</keyword>
<dbReference type="Gene3D" id="3.30.70.1070">
    <property type="entry name" value="Sporulation related repeat"/>
    <property type="match status" value="1"/>
</dbReference>
<name>A0A8S8X8P8_9PROT</name>
<dbReference type="Pfam" id="PF05036">
    <property type="entry name" value="SPOR"/>
    <property type="match status" value="1"/>
</dbReference>
<sequence>MTQQDGSPTLRAEMATPRSAAASSATGTGASGRRAWLPAAAVGCAVLVFGSIVWFAYDRGRAGTGGPPPLIRADAGPTKTRPEQPGGMQVPYQDTMVYDRLQPGADKNKKPPVESLLPPPEAPMARPEPTRPAVERPVETLQPAPVITAPAPTVLAPTPQVASAAPNKLPELPKARVDTASPIALAPPGAKQEAAKAPAPATTASADYRLQLGAVPSEEAARSTFAKLKASHSDLLGKLSMQTETVQSGGTTLYRIKAGPLDAATAKDLCAKLSAQKVGCLVR</sequence>
<organism evidence="4 5">
    <name type="scientific">Roseiterribacter gracilis</name>
    <dbReference type="NCBI Taxonomy" id="2812848"/>
    <lineage>
        <taxon>Bacteria</taxon>
        <taxon>Pseudomonadati</taxon>
        <taxon>Pseudomonadota</taxon>
        <taxon>Alphaproteobacteria</taxon>
        <taxon>Rhodospirillales</taxon>
        <taxon>Roseiterribacteraceae</taxon>
        <taxon>Roseiterribacter</taxon>
    </lineage>
</organism>
<evidence type="ECO:0000313" key="4">
    <source>
        <dbReference type="EMBL" id="GIL38382.1"/>
    </source>
</evidence>
<dbReference type="InterPro" id="IPR007730">
    <property type="entry name" value="SPOR-like_dom"/>
</dbReference>